<feature type="region of interest" description="Disordered" evidence="1">
    <location>
        <begin position="130"/>
        <end position="159"/>
    </location>
</feature>
<keyword evidence="4" id="KW-1185">Reference proteome</keyword>
<keyword evidence="2" id="KW-1133">Transmembrane helix</keyword>
<sequence length="263" mass="28364">MALLSSTLLLRTHSLTLLTIAFYLVFSPGQILNATPVWLLGESMSVRPALFAPQEIPNDPSPSSLPILPGSRQRNAPSSAGSLPFSAVGQNNSTGQREVLALLALVVAGWAFMQFVFAGELAVLAAPNTATTTTQKQSSSSSTPAAMSSPRQPQSSTSSRYGEELHTLYAAQSRWLTFAGLRMLGSAGLVAWIYVFHSHNRSSFAPLSSTTPLTGTALLANRVTFTAALSDMLFWGYFWTVVKEETRLVAQNVARMREAEDHE</sequence>
<dbReference type="AlphaFoldDB" id="A0AAV9MVL0"/>
<evidence type="ECO:0000256" key="1">
    <source>
        <dbReference type="SAM" id="MobiDB-lite"/>
    </source>
</evidence>
<keyword evidence="2" id="KW-0812">Transmembrane</keyword>
<gene>
    <name evidence="3" type="ORF">LTR84_009278</name>
</gene>
<dbReference type="GeneID" id="89977437"/>
<feature type="compositionally biased region" description="Low complexity" evidence="1">
    <location>
        <begin position="61"/>
        <end position="71"/>
    </location>
</feature>
<proteinExistence type="predicted"/>
<dbReference type="Pfam" id="PF10311">
    <property type="entry name" value="Ilm1"/>
    <property type="match status" value="2"/>
</dbReference>
<keyword evidence="2" id="KW-0472">Membrane</keyword>
<feature type="compositionally biased region" description="Polar residues" evidence="1">
    <location>
        <begin position="72"/>
        <end position="81"/>
    </location>
</feature>
<accession>A0AAV9MVL0</accession>
<evidence type="ECO:0000313" key="4">
    <source>
        <dbReference type="Proteomes" id="UP001358417"/>
    </source>
</evidence>
<dbReference type="PANTHER" id="PTHR28029">
    <property type="entry name" value="PROTEIN ILM1"/>
    <property type="match status" value="1"/>
</dbReference>
<feature type="transmembrane region" description="Helical" evidence="2">
    <location>
        <begin position="20"/>
        <end position="40"/>
    </location>
</feature>
<dbReference type="PANTHER" id="PTHR28029:SF1">
    <property type="entry name" value="PROTEIN ILM1"/>
    <property type="match status" value="1"/>
</dbReference>
<comment type="caution">
    <text evidence="3">The sequence shown here is derived from an EMBL/GenBank/DDBJ whole genome shotgun (WGS) entry which is preliminary data.</text>
</comment>
<feature type="transmembrane region" description="Helical" evidence="2">
    <location>
        <begin position="99"/>
        <end position="117"/>
    </location>
</feature>
<evidence type="ECO:0000256" key="2">
    <source>
        <dbReference type="SAM" id="Phobius"/>
    </source>
</evidence>
<protein>
    <submittedName>
        <fullName evidence="3">Uncharacterized protein</fullName>
    </submittedName>
</protein>
<dbReference type="RefSeq" id="XP_064701043.1">
    <property type="nucleotide sequence ID" value="XM_064852818.1"/>
</dbReference>
<dbReference type="EMBL" id="JAVRRD010000037">
    <property type="protein sequence ID" value="KAK5045414.1"/>
    <property type="molecule type" value="Genomic_DNA"/>
</dbReference>
<dbReference type="InterPro" id="IPR018815">
    <property type="entry name" value="Incr_loss_mito_DNA_1"/>
</dbReference>
<evidence type="ECO:0000313" key="3">
    <source>
        <dbReference type="EMBL" id="KAK5045414.1"/>
    </source>
</evidence>
<dbReference type="Proteomes" id="UP001358417">
    <property type="component" value="Unassembled WGS sequence"/>
</dbReference>
<organism evidence="3 4">
    <name type="scientific">Exophiala bonariae</name>
    <dbReference type="NCBI Taxonomy" id="1690606"/>
    <lineage>
        <taxon>Eukaryota</taxon>
        <taxon>Fungi</taxon>
        <taxon>Dikarya</taxon>
        <taxon>Ascomycota</taxon>
        <taxon>Pezizomycotina</taxon>
        <taxon>Eurotiomycetes</taxon>
        <taxon>Chaetothyriomycetidae</taxon>
        <taxon>Chaetothyriales</taxon>
        <taxon>Herpotrichiellaceae</taxon>
        <taxon>Exophiala</taxon>
    </lineage>
</organism>
<name>A0AAV9MVL0_9EURO</name>
<feature type="region of interest" description="Disordered" evidence="1">
    <location>
        <begin position="53"/>
        <end position="83"/>
    </location>
</feature>
<feature type="transmembrane region" description="Helical" evidence="2">
    <location>
        <begin position="175"/>
        <end position="196"/>
    </location>
</feature>
<reference evidence="3 4" key="1">
    <citation type="submission" date="2023-08" db="EMBL/GenBank/DDBJ databases">
        <title>Black Yeasts Isolated from many extreme environments.</title>
        <authorList>
            <person name="Coleine C."/>
            <person name="Stajich J.E."/>
            <person name="Selbmann L."/>
        </authorList>
    </citation>
    <scope>NUCLEOTIDE SEQUENCE [LARGE SCALE GENOMIC DNA]</scope>
    <source>
        <strain evidence="3 4">CCFEE 5792</strain>
    </source>
</reference>